<dbReference type="AlphaFoldDB" id="A0A841HP61"/>
<keyword evidence="9" id="KW-0408">Iron</keyword>
<evidence type="ECO:0000313" key="14">
    <source>
        <dbReference type="EMBL" id="MBB6095091.1"/>
    </source>
</evidence>
<comment type="caution">
    <text evidence="14">The sequence shown here is derived from an EMBL/GenBank/DDBJ whole genome shotgun (WGS) entry which is preliminary data.</text>
</comment>
<keyword evidence="15" id="KW-1185">Reference proteome</keyword>
<evidence type="ECO:0000256" key="6">
    <source>
        <dbReference type="ARBA" id="ARBA00022723"/>
    </source>
</evidence>
<gene>
    <name evidence="14" type="ORF">HNQ60_003981</name>
</gene>
<proteinExistence type="inferred from homology"/>
<organism evidence="14 15">
    <name type="scientific">Povalibacter uvarum</name>
    <dbReference type="NCBI Taxonomy" id="732238"/>
    <lineage>
        <taxon>Bacteria</taxon>
        <taxon>Pseudomonadati</taxon>
        <taxon>Pseudomonadota</taxon>
        <taxon>Gammaproteobacteria</taxon>
        <taxon>Steroidobacterales</taxon>
        <taxon>Steroidobacteraceae</taxon>
        <taxon>Povalibacter</taxon>
    </lineage>
</organism>
<evidence type="ECO:0000256" key="10">
    <source>
        <dbReference type="ARBA" id="ARBA00023033"/>
    </source>
</evidence>
<feature type="transmembrane region" description="Helical" evidence="12">
    <location>
        <begin position="234"/>
        <end position="258"/>
    </location>
</feature>
<feature type="transmembrane region" description="Helical" evidence="12">
    <location>
        <begin position="21"/>
        <end position="41"/>
    </location>
</feature>
<sequence>MSFVAQAADGTTIRYIDGKRYLWFASLTGPCIPMIGVALYFALGGNALATIFPLAYTFILVPLLDAIFGEDTHNPPEEVVPLMSKDNYYRYLLYVAIALLYIDFFVVAWFLGTQSLPWWAYLVMTLGTGFSSAGAILIGHELGHKSNKSDRLAAQIVNGLVGYGHFCIEHNRGHHVHVATPEDCVSARMGESIYRFVLREIPGAFSRGWKLEKERLEKMGKSTWSLENDVLQSWGLTLIVGVALLAIFGWVLLPFLIIHHVYAWYGLTQANYVEHYGLLRQKLPNGRYELTEPRHSWNTNHIYSNLISFHLQRHSDHHANSLRPYQALRDFKDLPRLPSGYPGSFGLAAIPWLWFKVMDPKLMEWAGGDITKVNVDPKRKTKLYARYGAAVA</sequence>
<keyword evidence="7 12" id="KW-1133">Transmembrane helix</keyword>
<dbReference type="RefSeq" id="WP_184334500.1">
    <property type="nucleotide sequence ID" value="NZ_JACHHZ010000005.1"/>
</dbReference>
<protein>
    <submittedName>
        <fullName evidence="14">Alkane 1-monooxygenase</fullName>
        <ecNumber evidence="14">1.14.15.3</ecNumber>
    </submittedName>
</protein>
<dbReference type="Proteomes" id="UP000588068">
    <property type="component" value="Unassembled WGS sequence"/>
</dbReference>
<dbReference type="GO" id="GO:0006629">
    <property type="term" value="P:lipid metabolic process"/>
    <property type="evidence" value="ECO:0007669"/>
    <property type="project" value="InterPro"/>
</dbReference>
<keyword evidence="11 12" id="KW-0472">Membrane</keyword>
<dbReference type="InterPro" id="IPR033885">
    <property type="entry name" value="AlkB/XylM"/>
</dbReference>
<dbReference type="GO" id="GO:0005886">
    <property type="term" value="C:plasma membrane"/>
    <property type="evidence" value="ECO:0007669"/>
    <property type="project" value="UniProtKB-SubCell"/>
</dbReference>
<evidence type="ECO:0000256" key="8">
    <source>
        <dbReference type="ARBA" id="ARBA00023002"/>
    </source>
</evidence>
<reference evidence="14 15" key="1">
    <citation type="submission" date="2020-08" db="EMBL/GenBank/DDBJ databases">
        <title>Genomic Encyclopedia of Type Strains, Phase IV (KMG-IV): sequencing the most valuable type-strain genomes for metagenomic binning, comparative biology and taxonomic classification.</title>
        <authorList>
            <person name="Goeker M."/>
        </authorList>
    </citation>
    <scope>NUCLEOTIDE SEQUENCE [LARGE SCALE GENOMIC DNA]</scope>
    <source>
        <strain evidence="14 15">DSM 26723</strain>
    </source>
</reference>
<evidence type="ECO:0000313" key="15">
    <source>
        <dbReference type="Proteomes" id="UP000588068"/>
    </source>
</evidence>
<evidence type="ECO:0000256" key="12">
    <source>
        <dbReference type="SAM" id="Phobius"/>
    </source>
</evidence>
<keyword evidence="5 12" id="KW-0812">Transmembrane</keyword>
<evidence type="ECO:0000259" key="13">
    <source>
        <dbReference type="Pfam" id="PF00487"/>
    </source>
</evidence>
<feature type="transmembrane region" description="Helical" evidence="12">
    <location>
        <begin position="88"/>
        <end position="112"/>
    </location>
</feature>
<name>A0A841HP61_9GAMM</name>
<feature type="transmembrane region" description="Helical" evidence="12">
    <location>
        <begin position="47"/>
        <end position="68"/>
    </location>
</feature>
<evidence type="ECO:0000256" key="5">
    <source>
        <dbReference type="ARBA" id="ARBA00022692"/>
    </source>
</evidence>
<comment type="similarity">
    <text evidence="2">Belongs to the fatty acid desaturase type 1 family. AlkB subfamily.</text>
</comment>
<evidence type="ECO:0000256" key="4">
    <source>
        <dbReference type="ARBA" id="ARBA00022519"/>
    </source>
</evidence>
<evidence type="ECO:0000256" key="3">
    <source>
        <dbReference type="ARBA" id="ARBA00022475"/>
    </source>
</evidence>
<dbReference type="CDD" id="cd03512">
    <property type="entry name" value="Alkane-hydroxylase"/>
    <property type="match status" value="1"/>
</dbReference>
<dbReference type="PANTHER" id="PTHR38674:SF1">
    <property type="entry name" value="ALKANE 1-MONOOXYGENASE 1"/>
    <property type="match status" value="1"/>
</dbReference>
<dbReference type="EMBL" id="JACHHZ010000005">
    <property type="protein sequence ID" value="MBB6095091.1"/>
    <property type="molecule type" value="Genomic_DNA"/>
</dbReference>
<comment type="subcellular location">
    <subcellularLocation>
        <location evidence="1">Cell inner membrane</location>
        <topology evidence="1">Multi-pass membrane protein</topology>
    </subcellularLocation>
</comment>
<dbReference type="GO" id="GO:0046872">
    <property type="term" value="F:metal ion binding"/>
    <property type="evidence" value="ECO:0007669"/>
    <property type="project" value="UniProtKB-KW"/>
</dbReference>
<feature type="domain" description="Fatty acid desaturase" evidence="13">
    <location>
        <begin position="118"/>
        <end position="332"/>
    </location>
</feature>
<accession>A0A841HP61</accession>
<dbReference type="Pfam" id="PF00487">
    <property type="entry name" value="FA_desaturase"/>
    <property type="match status" value="1"/>
</dbReference>
<feature type="transmembrane region" description="Helical" evidence="12">
    <location>
        <begin position="118"/>
        <end position="138"/>
    </location>
</feature>
<evidence type="ECO:0000256" key="7">
    <source>
        <dbReference type="ARBA" id="ARBA00022989"/>
    </source>
</evidence>
<evidence type="ECO:0000256" key="9">
    <source>
        <dbReference type="ARBA" id="ARBA00023004"/>
    </source>
</evidence>
<evidence type="ECO:0000256" key="11">
    <source>
        <dbReference type="ARBA" id="ARBA00023136"/>
    </source>
</evidence>
<keyword evidence="6" id="KW-0479">Metal-binding</keyword>
<dbReference type="GO" id="GO:0004497">
    <property type="term" value="F:monooxygenase activity"/>
    <property type="evidence" value="ECO:0007669"/>
    <property type="project" value="UniProtKB-KW"/>
</dbReference>
<dbReference type="PANTHER" id="PTHR38674">
    <property type="entry name" value="ALKANE 1-MONOOXYGENASE 1"/>
    <property type="match status" value="1"/>
</dbReference>
<keyword evidence="4" id="KW-0997">Cell inner membrane</keyword>
<keyword evidence="3" id="KW-1003">Cell membrane</keyword>
<evidence type="ECO:0000256" key="1">
    <source>
        <dbReference type="ARBA" id="ARBA00004429"/>
    </source>
</evidence>
<evidence type="ECO:0000256" key="2">
    <source>
        <dbReference type="ARBA" id="ARBA00010823"/>
    </source>
</evidence>
<dbReference type="EC" id="1.14.15.3" evidence="14"/>
<keyword evidence="10 14" id="KW-0503">Monooxygenase</keyword>
<keyword evidence="8 14" id="KW-0560">Oxidoreductase</keyword>
<dbReference type="InterPro" id="IPR005804">
    <property type="entry name" value="FA_desaturase_dom"/>
</dbReference>